<evidence type="ECO:0000259" key="3">
    <source>
        <dbReference type="PROSITE" id="PS50103"/>
    </source>
</evidence>
<comment type="caution">
    <text evidence="5">The sequence shown here is derived from an EMBL/GenBank/DDBJ whole genome shotgun (WGS) entry which is preliminary data.</text>
</comment>
<dbReference type="Pfam" id="PF00567">
    <property type="entry name" value="TUDOR"/>
    <property type="match status" value="2"/>
</dbReference>
<sequence>MDRIKLKISKNSVQLKEECEAVQQLLNTILEKDRNAITDVSNLSDIDLRSNKKHVLGMLEYQAAAMQKLLEIGVELDEFIKHPTAVLSRGDDALVARSEISLTSLVFPSDMSMQNRIFMTDEDTVKSEVSTPDLEQATLSIAQCSTKAAVKAISVSSDDEKKKNKCAIFKKAKKAPAEVDESKKSVTKIDLIPLVKDVEKLTLSDQIPIIPNESHKSEEILPNTSNLSTQSDIGPDISLSQCNNATKAAISLDEKKVEANDSSSDASSATNKSNKKSSADISSSEEVSAKAEGKLLQEKLKSKKLMTRRDRFLQNVQRPEIPDLSFKPTNKVFDSMEGYITCPESSSSTSAIKINERKRKKKRVSEKEDVPSSNCVVGYGQPPEPYVGLKCLISHLVSPSEFYINYIDENIALIDTMSYQLAEIFKDTNSPYPNKKTAMEALGNQCVCYIESYKSWYRVNVTNWRLNARHQENEVTVYLVDYGHTRNVSYECLRELTEVFCTVPQYAIKCHLAWLYPPGSNENNLLDIWPVQSLEYFHDLFSTNNDQVYNIVYVEKCGNSWGVDITFTDCEDEDLTFGQLMLDNRMAVEVFQTPKNMISNVFIADQIKTAQGLAGITPDMNLEEKLDKFNENTRDYEYSNIDQALLGYKATDEARMCKFTRPDGTCFKGKRCRLEHGKLSQAFKELEMPEVGSTVKLRVVNVVSINTFYACLINSQSEGLKNLIRIMNTQDTINKYKAFEILPAQGELVVAKSWNKHWYRARVQDIYHYLQHGEETVQVFFVDLGDIVDVKLSDLRQITADLLHLPLQAIFCRLYNVKPIPNQNQEKAKYYAESSFLCQIFDAEVVYASHSTLEVLLKKEDNCEDVGEQIIEDGFGELRTDHQFPIMTESLLVD</sequence>
<keyword evidence="1" id="KW-0863">Zinc-finger</keyword>
<dbReference type="InterPro" id="IPR002999">
    <property type="entry name" value="Tudor"/>
</dbReference>
<dbReference type="AlphaFoldDB" id="A0AAW1MA97"/>
<feature type="domain" description="C3H1-type" evidence="3">
    <location>
        <begin position="651"/>
        <end position="679"/>
    </location>
</feature>
<feature type="zinc finger region" description="C3H1-type" evidence="1">
    <location>
        <begin position="651"/>
        <end position="679"/>
    </location>
</feature>
<keyword evidence="1" id="KW-0862">Zinc</keyword>
<dbReference type="CDD" id="cd20379">
    <property type="entry name" value="Tudor_dTUD-like"/>
    <property type="match status" value="1"/>
</dbReference>
<dbReference type="InterPro" id="IPR000571">
    <property type="entry name" value="Znf_CCCH"/>
</dbReference>
<evidence type="ECO:0000259" key="4">
    <source>
        <dbReference type="PROSITE" id="PS50304"/>
    </source>
</evidence>
<feature type="domain" description="Tudor" evidence="4">
    <location>
        <begin position="439"/>
        <end position="503"/>
    </location>
</feature>
<dbReference type="Gene3D" id="2.30.30.140">
    <property type="match status" value="2"/>
</dbReference>
<dbReference type="Gene3D" id="2.40.50.90">
    <property type="match status" value="2"/>
</dbReference>
<name>A0AAW1MA97_POPJA</name>
<accession>A0AAW1MA97</accession>
<protein>
    <submittedName>
        <fullName evidence="5">Tudor domain</fullName>
    </submittedName>
</protein>
<dbReference type="PROSITE" id="PS50103">
    <property type="entry name" value="ZF_C3H1"/>
    <property type="match status" value="1"/>
</dbReference>
<reference evidence="5 6" key="1">
    <citation type="journal article" date="2024" name="BMC Genomics">
        <title>De novo assembly and annotation of Popillia japonica's genome with initial clues to its potential as an invasive pest.</title>
        <authorList>
            <person name="Cucini C."/>
            <person name="Boschi S."/>
            <person name="Funari R."/>
            <person name="Cardaioli E."/>
            <person name="Iannotti N."/>
            <person name="Marturano G."/>
            <person name="Paoli F."/>
            <person name="Bruttini M."/>
            <person name="Carapelli A."/>
            <person name="Frati F."/>
            <person name="Nardi F."/>
        </authorList>
    </citation>
    <scope>NUCLEOTIDE SEQUENCE [LARGE SCALE GENOMIC DNA]</scope>
    <source>
        <strain evidence="5">DMR45628</strain>
    </source>
</reference>
<evidence type="ECO:0000256" key="2">
    <source>
        <dbReference type="SAM" id="MobiDB-lite"/>
    </source>
</evidence>
<dbReference type="SUPFAM" id="SSF63748">
    <property type="entry name" value="Tudor/PWWP/MBT"/>
    <property type="match status" value="2"/>
</dbReference>
<dbReference type="SMART" id="SM00333">
    <property type="entry name" value="TUDOR"/>
    <property type="match status" value="2"/>
</dbReference>
<keyword evidence="6" id="KW-1185">Reference proteome</keyword>
<organism evidence="5 6">
    <name type="scientific">Popillia japonica</name>
    <name type="common">Japanese beetle</name>
    <dbReference type="NCBI Taxonomy" id="7064"/>
    <lineage>
        <taxon>Eukaryota</taxon>
        <taxon>Metazoa</taxon>
        <taxon>Ecdysozoa</taxon>
        <taxon>Arthropoda</taxon>
        <taxon>Hexapoda</taxon>
        <taxon>Insecta</taxon>
        <taxon>Pterygota</taxon>
        <taxon>Neoptera</taxon>
        <taxon>Endopterygota</taxon>
        <taxon>Coleoptera</taxon>
        <taxon>Polyphaga</taxon>
        <taxon>Scarabaeiformia</taxon>
        <taxon>Scarabaeidae</taxon>
        <taxon>Rutelinae</taxon>
        <taxon>Popillia</taxon>
    </lineage>
</organism>
<dbReference type="InterPro" id="IPR050621">
    <property type="entry name" value="Tudor_domain_containing"/>
</dbReference>
<evidence type="ECO:0000256" key="1">
    <source>
        <dbReference type="PROSITE-ProRule" id="PRU00723"/>
    </source>
</evidence>
<evidence type="ECO:0000313" key="6">
    <source>
        <dbReference type="Proteomes" id="UP001458880"/>
    </source>
</evidence>
<evidence type="ECO:0000313" key="5">
    <source>
        <dbReference type="EMBL" id="KAK9744737.1"/>
    </source>
</evidence>
<dbReference type="PROSITE" id="PS50304">
    <property type="entry name" value="TUDOR"/>
    <property type="match status" value="2"/>
</dbReference>
<gene>
    <name evidence="5" type="ORF">QE152_g7485</name>
</gene>
<dbReference type="GO" id="GO:0005737">
    <property type="term" value="C:cytoplasm"/>
    <property type="evidence" value="ECO:0007669"/>
    <property type="project" value="UniProtKB-ARBA"/>
</dbReference>
<feature type="region of interest" description="Disordered" evidence="2">
    <location>
        <begin position="255"/>
        <end position="289"/>
    </location>
</feature>
<dbReference type="PANTHER" id="PTHR22948">
    <property type="entry name" value="TUDOR DOMAIN CONTAINING PROTEIN"/>
    <property type="match status" value="1"/>
</dbReference>
<proteinExistence type="predicted"/>
<dbReference type="Proteomes" id="UP001458880">
    <property type="component" value="Unassembled WGS sequence"/>
</dbReference>
<keyword evidence="1" id="KW-0479">Metal-binding</keyword>
<dbReference type="GO" id="GO:0008270">
    <property type="term" value="F:zinc ion binding"/>
    <property type="evidence" value="ECO:0007669"/>
    <property type="project" value="UniProtKB-KW"/>
</dbReference>
<feature type="domain" description="Tudor" evidence="4">
    <location>
        <begin position="742"/>
        <end position="805"/>
    </location>
</feature>
<dbReference type="PANTHER" id="PTHR22948:SF76">
    <property type="entry name" value="FI20010P1-RELATED"/>
    <property type="match status" value="1"/>
</dbReference>
<dbReference type="EMBL" id="JASPKY010000055">
    <property type="protein sequence ID" value="KAK9744737.1"/>
    <property type="molecule type" value="Genomic_DNA"/>
</dbReference>
<dbReference type="InterPro" id="IPR035437">
    <property type="entry name" value="SNase_OB-fold_sf"/>
</dbReference>
<feature type="compositionally biased region" description="Low complexity" evidence="2">
    <location>
        <begin position="260"/>
        <end position="272"/>
    </location>
</feature>